<protein>
    <submittedName>
        <fullName evidence="1">Uncharacterized protein</fullName>
    </submittedName>
</protein>
<dbReference type="EMBL" id="BEZZ01000538">
    <property type="protein sequence ID" value="GCC33700.1"/>
    <property type="molecule type" value="Genomic_DNA"/>
</dbReference>
<name>A0A401STG9_CHIPU</name>
<keyword evidence="2" id="KW-1185">Reference proteome</keyword>
<evidence type="ECO:0000313" key="1">
    <source>
        <dbReference type="EMBL" id="GCC33700.1"/>
    </source>
</evidence>
<sequence length="113" mass="12110">MREVFWTVPLLCVRLSENEKRKRETAARIGEAQDHLFNGAPLPSGPGDPVTLIRGRDSDLLDAFAGRAFSRLVSHCACVTRPEVIAGAGKPCACAEPPFCGNQSCFCLAGYSG</sequence>
<gene>
    <name evidence="1" type="ORF">chiPu_0012170</name>
</gene>
<dbReference type="Proteomes" id="UP000287033">
    <property type="component" value="Unassembled WGS sequence"/>
</dbReference>
<accession>A0A401STG9</accession>
<dbReference type="AlphaFoldDB" id="A0A401STG9"/>
<evidence type="ECO:0000313" key="2">
    <source>
        <dbReference type="Proteomes" id="UP000287033"/>
    </source>
</evidence>
<comment type="caution">
    <text evidence="1">The sequence shown here is derived from an EMBL/GenBank/DDBJ whole genome shotgun (WGS) entry which is preliminary data.</text>
</comment>
<organism evidence="1 2">
    <name type="scientific">Chiloscyllium punctatum</name>
    <name type="common">Brownbanded bambooshark</name>
    <name type="synonym">Hemiscyllium punctatum</name>
    <dbReference type="NCBI Taxonomy" id="137246"/>
    <lineage>
        <taxon>Eukaryota</taxon>
        <taxon>Metazoa</taxon>
        <taxon>Chordata</taxon>
        <taxon>Craniata</taxon>
        <taxon>Vertebrata</taxon>
        <taxon>Chondrichthyes</taxon>
        <taxon>Elasmobranchii</taxon>
        <taxon>Galeomorphii</taxon>
        <taxon>Galeoidea</taxon>
        <taxon>Orectolobiformes</taxon>
        <taxon>Hemiscylliidae</taxon>
        <taxon>Chiloscyllium</taxon>
    </lineage>
</organism>
<reference evidence="1 2" key="1">
    <citation type="journal article" date="2018" name="Nat. Ecol. Evol.">
        <title>Shark genomes provide insights into elasmobranch evolution and the origin of vertebrates.</title>
        <authorList>
            <person name="Hara Y"/>
            <person name="Yamaguchi K"/>
            <person name="Onimaru K"/>
            <person name="Kadota M"/>
            <person name="Koyanagi M"/>
            <person name="Keeley SD"/>
            <person name="Tatsumi K"/>
            <person name="Tanaka K"/>
            <person name="Motone F"/>
            <person name="Kageyama Y"/>
            <person name="Nozu R"/>
            <person name="Adachi N"/>
            <person name="Nishimura O"/>
            <person name="Nakagawa R"/>
            <person name="Tanegashima C"/>
            <person name="Kiyatake I"/>
            <person name="Matsumoto R"/>
            <person name="Murakumo K"/>
            <person name="Nishida K"/>
            <person name="Terakita A"/>
            <person name="Kuratani S"/>
            <person name="Sato K"/>
            <person name="Hyodo S Kuraku.S."/>
        </authorList>
    </citation>
    <scope>NUCLEOTIDE SEQUENCE [LARGE SCALE GENOMIC DNA]</scope>
</reference>
<proteinExistence type="predicted"/>